<reference evidence="2 3" key="1">
    <citation type="journal article" date="2020" name="Nature">
        <title>Six reference-quality genomes reveal evolution of bat adaptations.</title>
        <authorList>
            <person name="Jebb D."/>
            <person name="Huang Z."/>
            <person name="Pippel M."/>
            <person name="Hughes G.M."/>
            <person name="Lavrichenko K."/>
            <person name="Devanna P."/>
            <person name="Winkler S."/>
            <person name="Jermiin L.S."/>
            <person name="Skirmuntt E.C."/>
            <person name="Katzourakis A."/>
            <person name="Burkitt-Gray L."/>
            <person name="Ray D.A."/>
            <person name="Sullivan K.A.M."/>
            <person name="Roscito J.G."/>
            <person name="Kirilenko B.M."/>
            <person name="Davalos L.M."/>
            <person name="Corthals A.P."/>
            <person name="Power M.L."/>
            <person name="Jones G."/>
            <person name="Ransome R.D."/>
            <person name="Dechmann D.K.N."/>
            <person name="Locatelli A.G."/>
            <person name="Puechmaille S.J."/>
            <person name="Fedrigo O."/>
            <person name="Jarvis E.D."/>
            <person name="Hiller M."/>
            <person name="Vernes S.C."/>
            <person name="Myers E.W."/>
            <person name="Teeling E.C."/>
        </authorList>
    </citation>
    <scope>NUCLEOTIDE SEQUENCE [LARGE SCALE GENOMIC DNA]</scope>
    <source>
        <strain evidence="2">MRouAeg1</strain>
        <tissue evidence="2">Muscle</tissue>
    </source>
</reference>
<organism evidence="2 3">
    <name type="scientific">Rousettus aegyptiacus</name>
    <name type="common">Egyptian fruit bat</name>
    <name type="synonym">Pteropus aegyptiacus</name>
    <dbReference type="NCBI Taxonomy" id="9407"/>
    <lineage>
        <taxon>Eukaryota</taxon>
        <taxon>Metazoa</taxon>
        <taxon>Chordata</taxon>
        <taxon>Craniata</taxon>
        <taxon>Vertebrata</taxon>
        <taxon>Euteleostomi</taxon>
        <taxon>Mammalia</taxon>
        <taxon>Eutheria</taxon>
        <taxon>Laurasiatheria</taxon>
        <taxon>Chiroptera</taxon>
        <taxon>Yinpterochiroptera</taxon>
        <taxon>Pteropodoidea</taxon>
        <taxon>Pteropodidae</taxon>
        <taxon>Rousettinae</taxon>
        <taxon>Rousettus</taxon>
    </lineage>
</organism>
<comment type="caution">
    <text evidence="2">The sequence shown here is derived from an EMBL/GenBank/DDBJ whole genome shotgun (WGS) entry which is preliminary data.</text>
</comment>
<keyword evidence="3" id="KW-1185">Reference proteome</keyword>
<sequence length="108" mass="12573">MYQVLEMRTPWGRIRRCKVVQRIKAVEGQTQLLVVDKETDEELRRRQLTCTEEMAQRGLPPVHDPWEPKRDWIHSGSLNSEAGQKAYHHPPGRAPPLRRLSIDLNING</sequence>
<dbReference type="Proteomes" id="UP000593571">
    <property type="component" value="Unassembled WGS sequence"/>
</dbReference>
<gene>
    <name evidence="2" type="ORF">HJG63_017993</name>
</gene>
<accession>A0A7J8F3I7</accession>
<evidence type="ECO:0000313" key="2">
    <source>
        <dbReference type="EMBL" id="KAF6442324.1"/>
    </source>
</evidence>
<evidence type="ECO:0000256" key="1">
    <source>
        <dbReference type="SAM" id="MobiDB-lite"/>
    </source>
</evidence>
<dbReference type="EMBL" id="JACASE010000008">
    <property type="protein sequence ID" value="KAF6442324.1"/>
    <property type="molecule type" value="Genomic_DNA"/>
</dbReference>
<dbReference type="AlphaFoldDB" id="A0A7J8F3I7"/>
<feature type="region of interest" description="Disordered" evidence="1">
    <location>
        <begin position="56"/>
        <end position="108"/>
    </location>
</feature>
<protein>
    <submittedName>
        <fullName evidence="2">SLC9A3 regulator 2</fullName>
    </submittedName>
</protein>
<evidence type="ECO:0000313" key="3">
    <source>
        <dbReference type="Proteomes" id="UP000593571"/>
    </source>
</evidence>
<name>A0A7J8F3I7_ROUAE</name>
<feature type="compositionally biased region" description="Basic and acidic residues" evidence="1">
    <location>
        <begin position="64"/>
        <end position="73"/>
    </location>
</feature>
<proteinExistence type="predicted"/>